<dbReference type="Proteomes" id="UP000015104">
    <property type="component" value="Unassembled WGS sequence"/>
</dbReference>
<dbReference type="Pfam" id="PF00046">
    <property type="entry name" value="Homeodomain"/>
    <property type="match status" value="1"/>
</dbReference>
<dbReference type="EnsemblMetazoa" id="tetur01g03180.1">
    <property type="protein sequence ID" value="tetur01g03180.1"/>
    <property type="gene ID" value="tetur01g03180"/>
</dbReference>
<comment type="subcellular location">
    <subcellularLocation>
        <location evidence="1 2 3">Nucleus</location>
    </subcellularLocation>
</comment>
<gene>
    <name evidence="6" type="primary">107361721</name>
</gene>
<dbReference type="EMBL" id="CAEY01000437">
    <property type="status" value="NOT_ANNOTATED_CDS"/>
    <property type="molecule type" value="Genomic_DNA"/>
</dbReference>
<feature type="domain" description="Homeobox" evidence="5">
    <location>
        <begin position="76"/>
        <end position="152"/>
    </location>
</feature>
<accession>T1JQH0</accession>
<keyword evidence="7" id="KW-1185">Reference proteome</keyword>
<dbReference type="GO" id="GO:0005634">
    <property type="term" value="C:nucleus"/>
    <property type="evidence" value="ECO:0007669"/>
    <property type="project" value="UniProtKB-SubCell"/>
</dbReference>
<organism evidence="6 7">
    <name type="scientific">Tetranychus urticae</name>
    <name type="common">Two-spotted spider mite</name>
    <dbReference type="NCBI Taxonomy" id="32264"/>
    <lineage>
        <taxon>Eukaryota</taxon>
        <taxon>Metazoa</taxon>
        <taxon>Ecdysozoa</taxon>
        <taxon>Arthropoda</taxon>
        <taxon>Chelicerata</taxon>
        <taxon>Arachnida</taxon>
        <taxon>Acari</taxon>
        <taxon>Acariformes</taxon>
        <taxon>Trombidiformes</taxon>
        <taxon>Prostigmata</taxon>
        <taxon>Eleutherengona</taxon>
        <taxon>Raphignathae</taxon>
        <taxon>Tetranychoidea</taxon>
        <taxon>Tetranychidae</taxon>
        <taxon>Tetranychus</taxon>
    </lineage>
</organism>
<dbReference type="InterPro" id="IPR001356">
    <property type="entry name" value="HD"/>
</dbReference>
<dbReference type="InterPro" id="IPR040363">
    <property type="entry name" value="HMBOX1"/>
</dbReference>
<evidence type="ECO:0000256" key="4">
    <source>
        <dbReference type="SAM" id="MobiDB-lite"/>
    </source>
</evidence>
<dbReference type="PANTHER" id="PTHR14618:SF0">
    <property type="entry name" value="HOMEOBOX-CONTAINING PROTEIN 1"/>
    <property type="match status" value="1"/>
</dbReference>
<keyword evidence="2 3" id="KW-0238">DNA-binding</keyword>
<evidence type="ECO:0000313" key="6">
    <source>
        <dbReference type="EnsemblMetazoa" id="tetur01g03180.1"/>
    </source>
</evidence>
<dbReference type="STRING" id="32264.T1JQH0"/>
<dbReference type="Gene3D" id="1.10.10.60">
    <property type="entry name" value="Homeodomain-like"/>
    <property type="match status" value="1"/>
</dbReference>
<dbReference type="InterPro" id="IPR009057">
    <property type="entry name" value="Homeodomain-like_sf"/>
</dbReference>
<keyword evidence="2 3" id="KW-0371">Homeobox</keyword>
<dbReference type="KEGG" id="tut:107361721"/>
<reference evidence="7" key="1">
    <citation type="submission" date="2011-08" db="EMBL/GenBank/DDBJ databases">
        <authorList>
            <person name="Rombauts S."/>
        </authorList>
    </citation>
    <scope>NUCLEOTIDE SEQUENCE</scope>
    <source>
        <strain evidence="7">London</strain>
    </source>
</reference>
<reference evidence="6" key="2">
    <citation type="submission" date="2015-06" db="UniProtKB">
        <authorList>
            <consortium name="EnsemblMetazoa"/>
        </authorList>
    </citation>
    <scope>IDENTIFICATION</scope>
</reference>
<evidence type="ECO:0000259" key="5">
    <source>
        <dbReference type="PROSITE" id="PS50071"/>
    </source>
</evidence>
<feature type="DNA-binding region" description="Homeobox" evidence="2">
    <location>
        <begin position="78"/>
        <end position="153"/>
    </location>
</feature>
<evidence type="ECO:0000313" key="7">
    <source>
        <dbReference type="Proteomes" id="UP000015104"/>
    </source>
</evidence>
<dbReference type="OrthoDB" id="6487232at2759"/>
<name>T1JQH0_TETUR</name>
<dbReference type="SMART" id="SM00389">
    <property type="entry name" value="HOX"/>
    <property type="match status" value="1"/>
</dbReference>
<feature type="region of interest" description="Disordered" evidence="4">
    <location>
        <begin position="54"/>
        <end position="75"/>
    </location>
</feature>
<dbReference type="PROSITE" id="PS50071">
    <property type="entry name" value="HOMEOBOX_2"/>
    <property type="match status" value="1"/>
</dbReference>
<dbReference type="CDD" id="cd00086">
    <property type="entry name" value="homeodomain"/>
    <property type="match status" value="1"/>
</dbReference>
<dbReference type="eggNOG" id="ENOG502T90R">
    <property type="taxonomic scope" value="Eukaryota"/>
</dbReference>
<dbReference type="GO" id="GO:0003691">
    <property type="term" value="F:double-stranded telomeric DNA binding"/>
    <property type="evidence" value="ECO:0007669"/>
    <property type="project" value="InterPro"/>
</dbReference>
<evidence type="ECO:0000256" key="3">
    <source>
        <dbReference type="RuleBase" id="RU000682"/>
    </source>
</evidence>
<protein>
    <recommendedName>
        <fullName evidence="5">Homeobox domain-containing protein</fullName>
    </recommendedName>
</protein>
<dbReference type="SUPFAM" id="SSF46689">
    <property type="entry name" value="Homeodomain-like"/>
    <property type="match status" value="1"/>
</dbReference>
<evidence type="ECO:0000256" key="1">
    <source>
        <dbReference type="ARBA" id="ARBA00004123"/>
    </source>
</evidence>
<dbReference type="PANTHER" id="PTHR14618">
    <property type="entry name" value="HOMEODOX-CONTAINING PROTEIN 1 HMBOX1"/>
    <property type="match status" value="1"/>
</dbReference>
<dbReference type="AlphaFoldDB" id="T1JQH0"/>
<proteinExistence type="predicted"/>
<keyword evidence="2 3" id="KW-0539">Nucleus</keyword>
<evidence type="ECO:0000256" key="2">
    <source>
        <dbReference type="PROSITE-ProRule" id="PRU00108"/>
    </source>
</evidence>
<dbReference type="HOGENOM" id="CLU_1483849_0_0_1"/>
<sequence>MFFMLMSQPSLNLHLLTLNLYLTVSTMIIALHHCRTLRGEFYVGFLLDTPRPTNIESPPYTDEEPWPQWPSNTTNSEKKRDRFVFKHVHHDILNEAFLRNRYPENDEKECLVDKCNAALENYKNRPLKESEKMTILNITNWFNNRRKEKKRNRRTLDPSSYCVQNLKENNEVKEEIISEDDV</sequence>